<evidence type="ECO:0000313" key="1">
    <source>
        <dbReference type="EMBL" id="AIF98488.1"/>
    </source>
</evidence>
<dbReference type="eggNOG" id="COG1943">
    <property type="taxonomic scope" value="Bacteria"/>
</dbReference>
<dbReference type="OrthoDB" id="9814067at2"/>
<dbReference type="GO" id="GO:0003677">
    <property type="term" value="F:DNA binding"/>
    <property type="evidence" value="ECO:0007669"/>
    <property type="project" value="InterPro"/>
</dbReference>
<accession>A0A075NYC1</accession>
<dbReference type="InterPro" id="IPR036515">
    <property type="entry name" value="Transposase_17_sf"/>
</dbReference>
<evidence type="ECO:0008006" key="3">
    <source>
        <dbReference type="Google" id="ProtNLM"/>
    </source>
</evidence>
<organism evidence="1 2">
    <name type="scientific">Alteromonas australica</name>
    <dbReference type="NCBI Taxonomy" id="589873"/>
    <lineage>
        <taxon>Bacteria</taxon>
        <taxon>Pseudomonadati</taxon>
        <taxon>Pseudomonadota</taxon>
        <taxon>Gammaproteobacteria</taxon>
        <taxon>Alteromonadales</taxon>
        <taxon>Alteromonadaceae</taxon>
        <taxon>Alteromonas/Salinimonas group</taxon>
        <taxon>Alteromonas</taxon>
    </lineage>
</organism>
<keyword evidence="2" id="KW-1185">Reference proteome</keyword>
<protein>
    <recommendedName>
        <fullName evidence="3">Transposase</fullName>
    </recommendedName>
</protein>
<dbReference type="GO" id="GO:0004803">
    <property type="term" value="F:transposase activity"/>
    <property type="evidence" value="ECO:0007669"/>
    <property type="project" value="InterPro"/>
</dbReference>
<dbReference type="EMBL" id="CP008849">
    <property type="protein sequence ID" value="AIF98488.1"/>
    <property type="molecule type" value="Genomic_DNA"/>
</dbReference>
<sequence length="327" mass="38320">MPLPRYKQVNVDVTPYYHCTTRCVRQSYLCGCDNETGRNFEHRRKWIEDRLHLLSSSFSIELCAYAVMHNHTHVVLFVNRERVKDWSVREVFNRWRNFYKCPPLVQRYLDDIDDQAFSEAEEKILLEYAEEYRRRLCSVSWFMRLLNEYIARKANKEDDCKGYFWERRFRSQALLNEKALIAAMAYTDLNPVRANLAPTPEESDFTSVKYRINARRARKSPLFLKPFSGCIDKRGRSALPITLDSYLSLVDETGRYVRNDKKGTISSSLQPILDRLELEAPAWLTISCQLEDTFSGPIGTPIAIVDFAEQCQYGRTPNVTNATRYLM</sequence>
<name>A0A075NYC1_9ALTE</name>
<evidence type="ECO:0000313" key="2">
    <source>
        <dbReference type="Proteomes" id="UP000056090"/>
    </source>
</evidence>
<dbReference type="SUPFAM" id="SSF143422">
    <property type="entry name" value="Transposase IS200-like"/>
    <property type="match status" value="1"/>
</dbReference>
<dbReference type="Gene3D" id="3.30.70.1290">
    <property type="entry name" value="Transposase IS200-like"/>
    <property type="match status" value="1"/>
</dbReference>
<dbReference type="PANTHER" id="PTHR34322">
    <property type="entry name" value="TRANSPOSASE, Y1_TNP DOMAIN-CONTAINING"/>
    <property type="match status" value="1"/>
</dbReference>
<dbReference type="Proteomes" id="UP000056090">
    <property type="component" value="Chromosome"/>
</dbReference>
<dbReference type="RefSeq" id="WP_044056671.1">
    <property type="nucleotide sequence ID" value="NZ_CAJXAX010000038.1"/>
</dbReference>
<dbReference type="PATRIC" id="fig|589873.4.peg.1582"/>
<proteinExistence type="predicted"/>
<dbReference type="GeneID" id="78254698"/>
<reference evidence="1 2" key="1">
    <citation type="submission" date="2014-06" db="EMBL/GenBank/DDBJ databases">
        <title>Genomes of Alteromonas australica, a world apart.</title>
        <authorList>
            <person name="Gonzaga A."/>
            <person name="Lopez-Perez M."/>
            <person name="Rodriguez-Valera F."/>
        </authorList>
    </citation>
    <scope>NUCLEOTIDE SEQUENCE [LARGE SCALE GENOMIC DNA]</scope>
    <source>
        <strain evidence="1 2">H 17</strain>
    </source>
</reference>
<dbReference type="AlphaFoldDB" id="A0A075NYC1"/>
<dbReference type="GO" id="GO:0006313">
    <property type="term" value="P:DNA transposition"/>
    <property type="evidence" value="ECO:0007669"/>
    <property type="project" value="InterPro"/>
</dbReference>
<dbReference type="KEGG" id="aaus:EP12_07295"/>
<dbReference type="KEGG" id="aal:EP13_07195"/>
<gene>
    <name evidence="1" type="ORF">EP13_07195</name>
</gene>
<dbReference type="PANTHER" id="PTHR34322:SF2">
    <property type="entry name" value="TRANSPOSASE IS200-LIKE DOMAIN-CONTAINING PROTEIN"/>
    <property type="match status" value="1"/>
</dbReference>